<accession>A0A162PTZ7</accession>
<reference evidence="4" key="1">
    <citation type="submission" date="2015-06" db="EMBL/GenBank/DDBJ databases">
        <title>Expansion of signal transduction pathways in fungi by whole-genome duplication.</title>
        <authorList>
            <consortium name="DOE Joint Genome Institute"/>
            <person name="Corrochano L.M."/>
            <person name="Kuo A."/>
            <person name="Marcet-Houben M."/>
            <person name="Polaino S."/>
            <person name="Salamov A."/>
            <person name="Villalobos J.M."/>
            <person name="Alvarez M.I."/>
            <person name="Avalos J."/>
            <person name="Benito E.P."/>
            <person name="Benoit I."/>
            <person name="Burger G."/>
            <person name="Camino L.P."/>
            <person name="Canovas D."/>
            <person name="Cerda-Olmedo E."/>
            <person name="Cheng J.-F."/>
            <person name="Dominguez A."/>
            <person name="Elias M."/>
            <person name="Eslava A.P."/>
            <person name="Glaser F."/>
            <person name="Grimwood J."/>
            <person name="Gutierrez G."/>
            <person name="Heitman J."/>
            <person name="Henrissat B."/>
            <person name="Iturriaga E.A."/>
            <person name="Lang B.F."/>
            <person name="Lavin J.L."/>
            <person name="Lee S."/>
            <person name="Li W."/>
            <person name="Lindquist E."/>
            <person name="Lopez-Garcia S."/>
            <person name="Luque E.M."/>
            <person name="Marcos A.T."/>
            <person name="Martin J."/>
            <person name="McCluskey K."/>
            <person name="Medina H.R."/>
            <person name="Miralles-Duran A."/>
            <person name="Miyazaki A."/>
            <person name="Munoz-Torres E."/>
            <person name="Oguiza J.A."/>
            <person name="Ohm R."/>
            <person name="Olmedo M."/>
            <person name="Orejas M."/>
            <person name="Ortiz-Castellanos L."/>
            <person name="Pisabarro A.G."/>
            <person name="Rodriguez-Romero J."/>
            <person name="Ruiz-Herrera J."/>
            <person name="Ruiz-Vazquez R."/>
            <person name="Sanz C."/>
            <person name="Schackwitz W."/>
            <person name="Schmutz J."/>
            <person name="Shahriari M."/>
            <person name="Shelest E."/>
            <person name="Silva-Franco F."/>
            <person name="Soanes D."/>
            <person name="Syed K."/>
            <person name="Tagua V.G."/>
            <person name="Talbot N.J."/>
            <person name="Thon M."/>
            <person name="De vries R.P."/>
            <person name="Wiebenga A."/>
            <person name="Yadav J.S."/>
            <person name="Braun E.L."/>
            <person name="Baker S."/>
            <person name="Garre V."/>
            <person name="Horwitz B."/>
            <person name="Torres-Martinez S."/>
            <person name="Idnurm A."/>
            <person name="Herrera-Estrella A."/>
            <person name="Gabaldon T."/>
            <person name="Grigoriev I.V."/>
        </authorList>
    </citation>
    <scope>NUCLEOTIDE SEQUENCE [LARGE SCALE GENOMIC DNA]</scope>
    <source>
        <strain evidence="4">NRRL 1555(-)</strain>
    </source>
</reference>
<name>A0A162PTZ7_PHYB8</name>
<keyword evidence="1" id="KW-1133">Transmembrane helix</keyword>
<proteinExistence type="predicted"/>
<dbReference type="Proteomes" id="UP000077315">
    <property type="component" value="Unassembled WGS sequence"/>
</dbReference>
<gene>
    <name evidence="3" type="ORF">PHYBLDRAFT_168368</name>
</gene>
<feature type="chain" id="PRO_5007838404" evidence="2">
    <location>
        <begin position="24"/>
        <end position="246"/>
    </location>
</feature>
<dbReference type="AlphaFoldDB" id="A0A162PTZ7"/>
<feature type="signal peptide" evidence="2">
    <location>
        <begin position="1"/>
        <end position="23"/>
    </location>
</feature>
<dbReference type="InParanoid" id="A0A162PTZ7"/>
<feature type="transmembrane region" description="Helical" evidence="1">
    <location>
        <begin position="187"/>
        <end position="211"/>
    </location>
</feature>
<evidence type="ECO:0000256" key="1">
    <source>
        <dbReference type="SAM" id="Phobius"/>
    </source>
</evidence>
<keyword evidence="1" id="KW-0472">Membrane</keyword>
<sequence>MNDTDNIIESLLLVIQLQLSVLCANQEQIKMDINSLRNEIMIKGSPKQNLSLFINTSSEFIFKPVINIRNVTLEYVYQMMSQHLGIKVTASKKAIIRTCTKLVCNELATLPSVRALGPRPSWGSISSCDRTIICNKHANMLKIVVIDFTRCHQNWAFIQESVISGKTIKGGNLYKQRRNERSCGSHYVLFICSYRNIIVYSWLIGAVIFFFQHENSLGSLCFLVFVEEMKEHDATAHDSSVTIVKK</sequence>
<evidence type="ECO:0000313" key="4">
    <source>
        <dbReference type="Proteomes" id="UP000077315"/>
    </source>
</evidence>
<dbReference type="RefSeq" id="XP_018291986.1">
    <property type="nucleotide sequence ID" value="XM_018435852.1"/>
</dbReference>
<dbReference type="EMBL" id="KV440980">
    <property type="protein sequence ID" value="OAD73946.1"/>
    <property type="molecule type" value="Genomic_DNA"/>
</dbReference>
<keyword evidence="2" id="KW-0732">Signal</keyword>
<evidence type="ECO:0000313" key="3">
    <source>
        <dbReference type="EMBL" id="OAD73946.1"/>
    </source>
</evidence>
<evidence type="ECO:0000256" key="2">
    <source>
        <dbReference type="SAM" id="SignalP"/>
    </source>
</evidence>
<dbReference type="VEuPathDB" id="FungiDB:PHYBLDRAFT_168368"/>
<keyword evidence="1" id="KW-0812">Transmembrane</keyword>
<dbReference type="GeneID" id="28996758"/>
<protein>
    <submittedName>
        <fullName evidence="3">Uncharacterized protein</fullName>
    </submittedName>
</protein>
<organism evidence="3 4">
    <name type="scientific">Phycomyces blakesleeanus (strain ATCC 8743b / DSM 1359 / FGSC 10004 / NBRC 33097 / NRRL 1555)</name>
    <dbReference type="NCBI Taxonomy" id="763407"/>
    <lineage>
        <taxon>Eukaryota</taxon>
        <taxon>Fungi</taxon>
        <taxon>Fungi incertae sedis</taxon>
        <taxon>Mucoromycota</taxon>
        <taxon>Mucoromycotina</taxon>
        <taxon>Mucoromycetes</taxon>
        <taxon>Mucorales</taxon>
        <taxon>Phycomycetaceae</taxon>
        <taxon>Phycomyces</taxon>
    </lineage>
</organism>
<keyword evidence="4" id="KW-1185">Reference proteome</keyword>